<dbReference type="InterPro" id="IPR040122">
    <property type="entry name" value="Importin_beta"/>
</dbReference>
<accession>A0A0G4IHW2</accession>
<keyword evidence="5" id="KW-0677">Repeat</keyword>
<dbReference type="Gene3D" id="1.25.10.10">
    <property type="entry name" value="Leucine-rich Repeat Variant"/>
    <property type="match status" value="1"/>
</dbReference>
<name>A0A0G4IHW2_PLABS</name>
<evidence type="ECO:0000256" key="4">
    <source>
        <dbReference type="ARBA" id="ARBA00022490"/>
    </source>
</evidence>
<evidence type="ECO:0000313" key="13">
    <source>
        <dbReference type="Proteomes" id="UP000290189"/>
    </source>
</evidence>
<reference evidence="11 13" key="2">
    <citation type="submission" date="2018-03" db="EMBL/GenBank/DDBJ databases">
        <authorList>
            <person name="Fogelqvist J."/>
        </authorList>
    </citation>
    <scope>NUCLEOTIDE SEQUENCE [LARGE SCALE GENOMIC DNA]</scope>
</reference>
<dbReference type="STRING" id="37360.A0A0G4IHW2"/>
<protein>
    <recommendedName>
        <fullName evidence="9">Importin N-terminal domain-containing protein</fullName>
    </recommendedName>
</protein>
<dbReference type="Proteomes" id="UP000290189">
    <property type="component" value="Unassembled WGS sequence"/>
</dbReference>
<evidence type="ECO:0000313" key="10">
    <source>
        <dbReference type="EMBL" id="CEO94816.1"/>
    </source>
</evidence>
<dbReference type="OrthoDB" id="7862313at2759"/>
<proteinExistence type="predicted"/>
<dbReference type="InterPro" id="IPR057672">
    <property type="entry name" value="TPR_IPO4/5"/>
</dbReference>
<gene>
    <name evidence="10" type="ORF">PBRA_003629</name>
    <name evidence="11" type="ORF">PLBR_LOCUS1368</name>
</gene>
<dbReference type="PANTHER" id="PTHR10527">
    <property type="entry name" value="IMPORTIN BETA"/>
    <property type="match status" value="1"/>
</dbReference>
<evidence type="ECO:0000256" key="2">
    <source>
        <dbReference type="ARBA" id="ARBA00004496"/>
    </source>
</evidence>
<dbReference type="AlphaFoldDB" id="A0A0G4IHW2"/>
<dbReference type="InterPro" id="IPR011989">
    <property type="entry name" value="ARM-like"/>
</dbReference>
<keyword evidence="11" id="KW-0496">Mitochondrion</keyword>
<dbReference type="InterPro" id="IPR057546">
    <property type="entry name" value="HEAT_GCN1"/>
</dbReference>
<evidence type="ECO:0000256" key="6">
    <source>
        <dbReference type="ARBA" id="ARBA00022927"/>
    </source>
</evidence>
<feature type="compositionally biased region" description="Acidic residues" evidence="8">
    <location>
        <begin position="652"/>
        <end position="671"/>
    </location>
</feature>
<organism evidence="10 12">
    <name type="scientific">Plasmodiophora brassicae</name>
    <name type="common">Clubroot disease agent</name>
    <dbReference type="NCBI Taxonomy" id="37360"/>
    <lineage>
        <taxon>Eukaryota</taxon>
        <taxon>Sar</taxon>
        <taxon>Rhizaria</taxon>
        <taxon>Endomyxa</taxon>
        <taxon>Phytomyxea</taxon>
        <taxon>Plasmodiophorida</taxon>
        <taxon>Plasmodiophoridae</taxon>
        <taxon>Plasmodiophora</taxon>
    </lineage>
</organism>
<dbReference type="GO" id="GO:0006606">
    <property type="term" value="P:protein import into nucleus"/>
    <property type="evidence" value="ECO:0007669"/>
    <property type="project" value="InterPro"/>
</dbReference>
<keyword evidence="6" id="KW-0653">Protein transport</keyword>
<dbReference type="InterPro" id="IPR001494">
    <property type="entry name" value="Importin-beta_N"/>
</dbReference>
<reference evidence="10 12" key="1">
    <citation type="submission" date="2015-02" db="EMBL/GenBank/DDBJ databases">
        <authorList>
            <person name="Chooi Y.-H."/>
        </authorList>
    </citation>
    <scope>NUCLEOTIDE SEQUENCE [LARGE SCALE GENOMIC DNA]</scope>
    <source>
        <strain evidence="10">E3</strain>
    </source>
</reference>
<dbReference type="GO" id="GO:0031267">
    <property type="term" value="F:small GTPase binding"/>
    <property type="evidence" value="ECO:0007669"/>
    <property type="project" value="InterPro"/>
</dbReference>
<evidence type="ECO:0000256" key="3">
    <source>
        <dbReference type="ARBA" id="ARBA00022448"/>
    </source>
</evidence>
<dbReference type="InterPro" id="IPR000357">
    <property type="entry name" value="HEAT"/>
</dbReference>
<dbReference type="EMBL" id="OVEO01000002">
    <property type="protein sequence ID" value="SPQ94153.1"/>
    <property type="molecule type" value="Genomic_DNA"/>
</dbReference>
<feature type="region of interest" description="Disordered" evidence="8">
    <location>
        <begin position="646"/>
        <end position="671"/>
    </location>
</feature>
<dbReference type="Pfam" id="PF02985">
    <property type="entry name" value="HEAT"/>
    <property type="match status" value="1"/>
</dbReference>
<keyword evidence="3" id="KW-0813">Transport</keyword>
<geneLocation type="mitochondrion" evidence="11"/>
<evidence type="ECO:0000259" key="9">
    <source>
        <dbReference type="PROSITE" id="PS50166"/>
    </source>
</evidence>
<dbReference type="EMBL" id="CDSF01000002">
    <property type="protein sequence ID" value="CEO94816.1"/>
    <property type="molecule type" value="Genomic_DNA"/>
</dbReference>
<dbReference type="InterPro" id="IPR016024">
    <property type="entry name" value="ARM-type_fold"/>
</dbReference>
<dbReference type="Proteomes" id="UP000039324">
    <property type="component" value="Unassembled WGS sequence"/>
</dbReference>
<dbReference type="Pfam" id="PF23271">
    <property type="entry name" value="HEAT_GCN1"/>
    <property type="match status" value="1"/>
</dbReference>
<keyword evidence="4" id="KW-0963">Cytoplasm</keyword>
<evidence type="ECO:0000256" key="1">
    <source>
        <dbReference type="ARBA" id="ARBA00004123"/>
    </source>
</evidence>
<sequence length="1091" mass="116333">MTVLTAGSSPAQLESLLLQLTVPDTAAVRAATAALKPLLNKVSSVPALLCILSTSQQTAARQLSSVYLRKKVGAHWGKLKAQDRVQCQAILIERLATEPERVVKNAIAGVVTVVAKYSLPSSSWPQLLPSLETMARGQDPTMREIAIRVFRILLGSIGKTMRAHLPVLRVLFQAALDDADVSVRLEALKALSSLVSFLTDPASLAWFQSVLGSILAALSACVTSDEGNAEAAVAAIDVLEELADDPKDVLGGRLVDIVQSILAIAADSRVEMDIRERCASMISSVVDHRAASILESPALIDQLINGSMTILLESCNAAVENGADRGADDDDEEDEHSGSCRGMAVQILDQIMLNLPDSVVYPRVMSAVTTFMRHEAGGAAWRRAALFALMVSVEGAASAMRSDFDSILSVVLQGLHDVDTVVREAACLAIGQLSDHMTSSMTPDHVRRVMHAIVHCLDQPTSTLRVKRKLCLAIEAICTEVDQGTCNDYIGALVQRLFTLVRANGDDISLLEASLNALAAVAKNAGKEFAPYFNDTIQLVHAAMSSSDEAHEPLRGAAMRCAGAVLLATGETTPCEPLMQLSLAAFQSATDPSLRESAFHFWSLIAQLLQSSFQPYLQTVVQLALDAIESEDGMNFRSTKADLNAEFGGHQDEDEDESLGEDTIEDGDCIDDSDAESPFRCSILSGYLDEKVAAADCLTSICRCTGPIMVPLIKPIQECFELLAEYPHENMRLVALKGLHDLTVQVGTLYPSQGPTPSEEARTMIDATIPILVIMVTDDESRDVVASGLDALLSVITTFKGDVFNDHLPDIVRCITQVLQSTIEADKYPLADTEKDSILDSCCDLIGGLPQALSTEVSVAMVRELWAPLGTRFSQGDALTQALIIGALGEAVDALQGAMPSDIAVLPIAMQALASDHCRLRRNAAFCAGACFAASGIAPQDASRFSSVLLDLLAAPIPVNDDHAMAAVDNVCSALCKLVAGPSRCTFDPLRVFEAVIGACPLKVDMDECRPVYTALATALWTNLPPQARSGAAAHALVSKCAAGICQADTDEVKSAIAAVLQPVLREVAADVNLAALSPEEQDVCRRLMQC</sequence>
<evidence type="ECO:0000313" key="11">
    <source>
        <dbReference type="EMBL" id="SPQ94153.1"/>
    </source>
</evidence>
<dbReference type="Pfam" id="PF03810">
    <property type="entry name" value="IBN_N"/>
    <property type="match status" value="1"/>
</dbReference>
<dbReference type="GO" id="GO:0005737">
    <property type="term" value="C:cytoplasm"/>
    <property type="evidence" value="ECO:0007669"/>
    <property type="project" value="UniProtKB-SubCell"/>
</dbReference>
<keyword evidence="12" id="KW-1185">Reference proteome</keyword>
<dbReference type="Pfam" id="PF25780">
    <property type="entry name" value="TPR_IPO5"/>
    <property type="match status" value="1"/>
</dbReference>
<dbReference type="SUPFAM" id="SSF48371">
    <property type="entry name" value="ARM repeat"/>
    <property type="match status" value="2"/>
</dbReference>
<feature type="domain" description="Importin N-terminal" evidence="9">
    <location>
        <begin position="31"/>
        <end position="97"/>
    </location>
</feature>
<dbReference type="GO" id="GO:0005634">
    <property type="term" value="C:nucleus"/>
    <property type="evidence" value="ECO:0007669"/>
    <property type="project" value="UniProtKB-SubCell"/>
</dbReference>
<evidence type="ECO:0000256" key="5">
    <source>
        <dbReference type="ARBA" id="ARBA00022737"/>
    </source>
</evidence>
<evidence type="ECO:0000313" key="12">
    <source>
        <dbReference type="Proteomes" id="UP000039324"/>
    </source>
</evidence>
<comment type="subcellular location">
    <subcellularLocation>
        <location evidence="2">Cytoplasm</location>
    </subcellularLocation>
    <subcellularLocation>
        <location evidence="1">Nucleus</location>
    </subcellularLocation>
</comment>
<evidence type="ECO:0000256" key="7">
    <source>
        <dbReference type="ARBA" id="ARBA00023242"/>
    </source>
</evidence>
<dbReference type="OMA" id="VMPRIRH"/>
<dbReference type="PROSITE" id="PS50166">
    <property type="entry name" value="IMPORTIN_B_NT"/>
    <property type="match status" value="1"/>
</dbReference>
<evidence type="ECO:0000256" key="8">
    <source>
        <dbReference type="SAM" id="MobiDB-lite"/>
    </source>
</evidence>
<keyword evidence="7" id="KW-0539">Nucleus</keyword>